<dbReference type="GO" id="GO:0042277">
    <property type="term" value="F:peptide binding"/>
    <property type="evidence" value="ECO:0007669"/>
    <property type="project" value="TreeGrafter"/>
</dbReference>
<feature type="transmembrane region" description="Helical" evidence="10">
    <location>
        <begin position="234"/>
        <end position="264"/>
    </location>
</feature>
<evidence type="ECO:0000256" key="2">
    <source>
        <dbReference type="ARBA" id="ARBA00022475"/>
    </source>
</evidence>
<dbReference type="Pfam" id="PF00001">
    <property type="entry name" value="7tm_1"/>
    <property type="match status" value="1"/>
</dbReference>
<keyword evidence="3 10" id="KW-0812">Transmembrane</keyword>
<comment type="similarity">
    <text evidence="10">Belongs to the G-protein coupled receptor 1 family. Vasopressin/oxytocin receptor subfamily.</text>
</comment>
<evidence type="ECO:0000256" key="5">
    <source>
        <dbReference type="ARBA" id="ARBA00023040"/>
    </source>
</evidence>
<protein>
    <submittedName>
        <fullName evidence="13">Vasopressin V1a receptor</fullName>
    </submittedName>
</protein>
<dbReference type="Gene3D" id="1.20.1070.10">
    <property type="entry name" value="Rhodopsin 7-helix transmembrane proteins"/>
    <property type="match status" value="1"/>
</dbReference>
<keyword evidence="5 10" id="KW-0297">G-protein coupled receptor</keyword>
<comment type="subcellular location">
    <subcellularLocation>
        <location evidence="1 10">Cell membrane</location>
        <topology evidence="1 10">Multi-pass membrane protein</topology>
    </subcellularLocation>
</comment>
<evidence type="ECO:0000313" key="13">
    <source>
        <dbReference type="EMBL" id="MPC69807.1"/>
    </source>
</evidence>
<dbReference type="InterPro" id="IPR017452">
    <property type="entry name" value="GPCR_Rhodpsn_7TM"/>
</dbReference>
<evidence type="ECO:0000256" key="1">
    <source>
        <dbReference type="ARBA" id="ARBA00004651"/>
    </source>
</evidence>
<feature type="transmembrane region" description="Helical" evidence="10">
    <location>
        <begin position="194"/>
        <end position="214"/>
    </location>
</feature>
<evidence type="ECO:0000256" key="4">
    <source>
        <dbReference type="ARBA" id="ARBA00022989"/>
    </source>
</evidence>
<dbReference type="PRINTS" id="PR00896">
    <property type="entry name" value="VASOPRESSINR"/>
</dbReference>
<dbReference type="PANTHER" id="PTHR24241">
    <property type="entry name" value="NEUROPEPTIDE RECEPTOR-RELATED G-PROTEIN COUPLED RECEPTOR"/>
    <property type="match status" value="1"/>
</dbReference>
<feature type="transmembrane region" description="Helical" evidence="10">
    <location>
        <begin position="113"/>
        <end position="132"/>
    </location>
</feature>
<comment type="caution">
    <text evidence="13">The sequence shown here is derived from an EMBL/GenBank/DDBJ whole genome shotgun (WGS) entry which is preliminary data.</text>
</comment>
<dbReference type="GO" id="GO:0032870">
    <property type="term" value="P:cellular response to hormone stimulus"/>
    <property type="evidence" value="ECO:0007669"/>
    <property type="project" value="TreeGrafter"/>
</dbReference>
<proteinExistence type="inferred from homology"/>
<sequence length="397" mass="44026">MNSTTQAGVEEEEEEATHLENHVIRKMEELRINLGLNASTLYSELTNFVQDSLPTGGGGEGVVEDESDDRNVALAVVEVVVLVLILVVAMIGNVFVLIALWRHSVFQPMSRCYLFMLHLSLADLMVALFNIFPQLVWDITYRFRGSDLLCRFVKYAQVFVLYVSTYMLVFMAVDRARAVQGSGRGSLRAARLMIAGAWGLGLVLAAPQTMLFSLREVEPGVQDCWVVFELVSEQAYVTWFVVSVFIVPLAIIAVCYSYICWAVWHSAGPSKPLLTLSRRLCFGCVKKGSRGGQDMRLNFELQPISCTASPQLHTAAATAKVSAAKMKTVRMTFTVVFAFVVCWSPFCIAQLHNVYSKPQDREYQQLPLNPTPSPQGPQGHAQSLTHPQDIIPISASP</sequence>
<organism evidence="13 14">
    <name type="scientific">Portunus trituberculatus</name>
    <name type="common">Swimming crab</name>
    <name type="synonym">Neptunus trituberculatus</name>
    <dbReference type="NCBI Taxonomy" id="210409"/>
    <lineage>
        <taxon>Eukaryota</taxon>
        <taxon>Metazoa</taxon>
        <taxon>Ecdysozoa</taxon>
        <taxon>Arthropoda</taxon>
        <taxon>Crustacea</taxon>
        <taxon>Multicrustacea</taxon>
        <taxon>Malacostraca</taxon>
        <taxon>Eumalacostraca</taxon>
        <taxon>Eucarida</taxon>
        <taxon>Decapoda</taxon>
        <taxon>Pleocyemata</taxon>
        <taxon>Brachyura</taxon>
        <taxon>Eubrachyura</taxon>
        <taxon>Portunoidea</taxon>
        <taxon>Portunidae</taxon>
        <taxon>Portuninae</taxon>
        <taxon>Portunus</taxon>
    </lineage>
</organism>
<dbReference type="GO" id="GO:0005000">
    <property type="term" value="F:vasopressin receptor activity"/>
    <property type="evidence" value="ECO:0007669"/>
    <property type="project" value="InterPro"/>
</dbReference>
<keyword evidence="14" id="KW-1185">Reference proteome</keyword>
<comment type="caution">
    <text evidence="10">Lacks conserved residue(s) required for the propagation of feature annotation.</text>
</comment>
<gene>
    <name evidence="13" type="primary">Avpr1a_0</name>
    <name evidence="13" type="ORF">E2C01_064038</name>
</gene>
<dbReference type="InterPro" id="IPR001817">
    <property type="entry name" value="Vasoprsn_rcpt"/>
</dbReference>
<accession>A0A5B7HKN5</accession>
<dbReference type="PRINTS" id="PR00237">
    <property type="entry name" value="GPCRRHODOPSN"/>
</dbReference>
<keyword evidence="8 10" id="KW-0325">Glycoprotein</keyword>
<name>A0A5B7HKN5_PORTR</name>
<keyword evidence="6 10" id="KW-0472">Membrane</keyword>
<evidence type="ECO:0000256" key="3">
    <source>
        <dbReference type="ARBA" id="ARBA00022692"/>
    </source>
</evidence>
<dbReference type="EMBL" id="VSRR010030030">
    <property type="protein sequence ID" value="MPC69807.1"/>
    <property type="molecule type" value="Genomic_DNA"/>
</dbReference>
<dbReference type="PANTHER" id="PTHR24241:SF161">
    <property type="entry name" value="G-PROTEIN COUPLED RECEPTORS FAMILY 1 PROFILE DOMAIN-CONTAINING PROTEIN"/>
    <property type="match status" value="1"/>
</dbReference>
<feature type="transmembrane region" description="Helical" evidence="10">
    <location>
        <begin position="72"/>
        <end position="101"/>
    </location>
</feature>
<feature type="domain" description="G-protein coupled receptors family 1 profile" evidence="12">
    <location>
        <begin position="92"/>
        <end position="351"/>
    </location>
</feature>
<feature type="transmembrane region" description="Helical" evidence="10">
    <location>
        <begin position="152"/>
        <end position="173"/>
    </location>
</feature>
<dbReference type="PROSITE" id="PS50262">
    <property type="entry name" value="G_PROTEIN_RECEP_F1_2"/>
    <property type="match status" value="1"/>
</dbReference>
<dbReference type="SUPFAM" id="SSF81321">
    <property type="entry name" value="Family A G protein-coupled receptor-like"/>
    <property type="match status" value="1"/>
</dbReference>
<evidence type="ECO:0000256" key="8">
    <source>
        <dbReference type="ARBA" id="ARBA00023180"/>
    </source>
</evidence>
<evidence type="ECO:0000256" key="6">
    <source>
        <dbReference type="ARBA" id="ARBA00023136"/>
    </source>
</evidence>
<evidence type="ECO:0000256" key="10">
    <source>
        <dbReference type="RuleBase" id="RU046427"/>
    </source>
</evidence>
<dbReference type="InterPro" id="IPR000276">
    <property type="entry name" value="GPCR_Rhodpsn"/>
</dbReference>
<feature type="region of interest" description="Disordered" evidence="11">
    <location>
        <begin position="364"/>
        <end position="397"/>
    </location>
</feature>
<reference evidence="13 14" key="1">
    <citation type="submission" date="2019-05" db="EMBL/GenBank/DDBJ databases">
        <title>Another draft genome of Portunus trituberculatus and its Hox gene families provides insights of decapod evolution.</title>
        <authorList>
            <person name="Jeong J.-H."/>
            <person name="Song I."/>
            <person name="Kim S."/>
            <person name="Choi T."/>
            <person name="Kim D."/>
            <person name="Ryu S."/>
            <person name="Kim W."/>
        </authorList>
    </citation>
    <scope>NUCLEOTIDE SEQUENCE [LARGE SCALE GENOMIC DNA]</scope>
    <source>
        <tissue evidence="13">Muscle</tissue>
    </source>
</reference>
<dbReference type="OrthoDB" id="6435638at2759"/>
<evidence type="ECO:0000259" key="12">
    <source>
        <dbReference type="PROSITE" id="PS50262"/>
    </source>
</evidence>
<dbReference type="GO" id="GO:0005886">
    <property type="term" value="C:plasma membrane"/>
    <property type="evidence" value="ECO:0007669"/>
    <property type="project" value="UniProtKB-SubCell"/>
</dbReference>
<keyword evidence="2" id="KW-1003">Cell membrane</keyword>
<keyword evidence="7 10" id="KW-0675">Receptor</keyword>
<evidence type="ECO:0000256" key="11">
    <source>
        <dbReference type="SAM" id="MobiDB-lite"/>
    </source>
</evidence>
<evidence type="ECO:0000313" key="14">
    <source>
        <dbReference type="Proteomes" id="UP000324222"/>
    </source>
</evidence>
<feature type="transmembrane region" description="Helical" evidence="10">
    <location>
        <begin position="331"/>
        <end position="351"/>
    </location>
</feature>
<dbReference type="AlphaFoldDB" id="A0A5B7HKN5"/>
<dbReference type="Proteomes" id="UP000324222">
    <property type="component" value="Unassembled WGS sequence"/>
</dbReference>
<keyword evidence="9 10" id="KW-0807">Transducer</keyword>
<evidence type="ECO:0000256" key="7">
    <source>
        <dbReference type="ARBA" id="ARBA00023170"/>
    </source>
</evidence>
<evidence type="ECO:0000256" key="9">
    <source>
        <dbReference type="ARBA" id="ARBA00023224"/>
    </source>
</evidence>
<keyword evidence="4 10" id="KW-1133">Transmembrane helix</keyword>